<feature type="transmembrane region" description="Helical" evidence="2">
    <location>
        <begin position="284"/>
        <end position="306"/>
    </location>
</feature>
<dbReference type="PANTHER" id="PTHR33964:SF9">
    <property type="match status" value="1"/>
</dbReference>
<keyword evidence="2" id="KW-1133">Transmembrane helix</keyword>
<sequence>MDFWILNLAFLYFLGYTWAAIAENCQNNEPQQCAVRADNLLKDPDLVFPDNSGSVDRVCRTWNEFTDCIHDYTKRCLTRQQKAQFDRSFNDPVSSMRTLCEDTAFRREYLQYAPCIKKVSTENKNCGHQYRFLIDHMSGSSTSVKAICCARAKFKNARAKFKKCVLDKTREKCDSKAMGNDNVELNATAFAVKALDKSLAYVSQQCSVSSFKEDECPGIRENGKGPLEPGVQLDAAASNEVAQKNPQQTNTQPNIIVPRPRKPTEKPVQEKLNSKNSSPNEFQFLQASISICLSVLLSCLVSVGIVR</sequence>
<dbReference type="AlphaFoldDB" id="A0A8J2LP62"/>
<keyword evidence="5" id="KW-1185">Reference proteome</keyword>
<feature type="region of interest" description="Disordered" evidence="1">
    <location>
        <begin position="239"/>
        <end position="277"/>
    </location>
</feature>
<dbReference type="OrthoDB" id="6610567at2759"/>
<reference evidence="4" key="1">
    <citation type="submission" date="2021-06" db="EMBL/GenBank/DDBJ databases">
        <authorList>
            <person name="Hodson N. C."/>
            <person name="Mongue J. A."/>
            <person name="Jaron S. K."/>
        </authorList>
    </citation>
    <scope>NUCLEOTIDE SEQUENCE</scope>
</reference>
<dbReference type="Proteomes" id="UP000708208">
    <property type="component" value="Unassembled WGS sequence"/>
</dbReference>
<evidence type="ECO:0000256" key="2">
    <source>
        <dbReference type="SAM" id="Phobius"/>
    </source>
</evidence>
<feature type="chain" id="PRO_5035217144" description="Secreted protein" evidence="3">
    <location>
        <begin position="20"/>
        <end position="307"/>
    </location>
</feature>
<dbReference type="PANTHER" id="PTHR33964">
    <property type="entry name" value="RE45066P-RELATED"/>
    <property type="match status" value="1"/>
</dbReference>
<gene>
    <name evidence="4" type="ORF">AFUS01_LOCUS45453</name>
</gene>
<keyword evidence="3" id="KW-0732">Signal</keyword>
<keyword evidence="2" id="KW-0812">Transmembrane</keyword>
<feature type="compositionally biased region" description="Basic and acidic residues" evidence="1">
    <location>
        <begin position="262"/>
        <end position="273"/>
    </location>
</feature>
<evidence type="ECO:0000313" key="4">
    <source>
        <dbReference type="EMBL" id="CAG7836184.1"/>
    </source>
</evidence>
<organism evidence="4 5">
    <name type="scientific">Allacma fusca</name>
    <dbReference type="NCBI Taxonomy" id="39272"/>
    <lineage>
        <taxon>Eukaryota</taxon>
        <taxon>Metazoa</taxon>
        <taxon>Ecdysozoa</taxon>
        <taxon>Arthropoda</taxon>
        <taxon>Hexapoda</taxon>
        <taxon>Collembola</taxon>
        <taxon>Symphypleona</taxon>
        <taxon>Sminthuridae</taxon>
        <taxon>Allacma</taxon>
    </lineage>
</organism>
<comment type="caution">
    <text evidence="4">The sequence shown here is derived from an EMBL/GenBank/DDBJ whole genome shotgun (WGS) entry which is preliminary data.</text>
</comment>
<evidence type="ECO:0000256" key="3">
    <source>
        <dbReference type="SAM" id="SignalP"/>
    </source>
</evidence>
<protein>
    <recommendedName>
        <fullName evidence="6">Secreted protein</fullName>
    </recommendedName>
</protein>
<name>A0A8J2LP62_9HEXA</name>
<dbReference type="EMBL" id="CAJVCH010570916">
    <property type="protein sequence ID" value="CAG7836184.1"/>
    <property type="molecule type" value="Genomic_DNA"/>
</dbReference>
<evidence type="ECO:0000313" key="5">
    <source>
        <dbReference type="Proteomes" id="UP000708208"/>
    </source>
</evidence>
<evidence type="ECO:0008006" key="6">
    <source>
        <dbReference type="Google" id="ProtNLM"/>
    </source>
</evidence>
<accession>A0A8J2LP62</accession>
<keyword evidence="2" id="KW-0472">Membrane</keyword>
<feature type="signal peptide" evidence="3">
    <location>
        <begin position="1"/>
        <end position="19"/>
    </location>
</feature>
<evidence type="ECO:0000256" key="1">
    <source>
        <dbReference type="SAM" id="MobiDB-lite"/>
    </source>
</evidence>
<feature type="compositionally biased region" description="Low complexity" evidence="1">
    <location>
        <begin position="245"/>
        <end position="256"/>
    </location>
</feature>
<proteinExistence type="predicted"/>